<dbReference type="PANTHER" id="PTHR23053">
    <property type="entry name" value="DLEC1 DELETED IN LUNG AND ESOPHAGEAL CANCER 1"/>
    <property type="match status" value="1"/>
</dbReference>
<dbReference type="PANTHER" id="PTHR23053:SF0">
    <property type="entry name" value="HYDROCEPHALUS-INDUCING PROTEIN HOMOLOG"/>
    <property type="match status" value="1"/>
</dbReference>
<evidence type="ECO:0000313" key="2">
    <source>
        <dbReference type="EMBL" id="RSL17368.1"/>
    </source>
</evidence>
<dbReference type="InterPro" id="IPR036116">
    <property type="entry name" value="FN3_sf"/>
</dbReference>
<dbReference type="InterPro" id="IPR017868">
    <property type="entry name" value="Filamin/ABP280_repeat-like"/>
</dbReference>
<evidence type="ECO:0000313" key="3">
    <source>
        <dbReference type="Proteomes" id="UP000269669"/>
    </source>
</evidence>
<dbReference type="Pfam" id="PF22073">
    <property type="entry name" value="Cep192_D4"/>
    <property type="match status" value="5"/>
</dbReference>
<dbReference type="RefSeq" id="WP_260472865.1">
    <property type="nucleotide sequence ID" value="NZ_RSDW01000001.1"/>
</dbReference>
<dbReference type="NCBIfam" id="NF012200">
    <property type="entry name" value="choice_anch_D"/>
    <property type="match status" value="5"/>
</dbReference>
<gene>
    <name evidence="2" type="ORF">EDE15_2900</name>
</gene>
<dbReference type="InterPro" id="IPR013783">
    <property type="entry name" value="Ig-like_fold"/>
</dbReference>
<proteinExistence type="predicted"/>
<dbReference type="InterPro" id="IPR003961">
    <property type="entry name" value="FN3_dom"/>
</dbReference>
<dbReference type="InterPro" id="IPR033305">
    <property type="entry name" value="Hydin-like"/>
</dbReference>
<dbReference type="PROSITE" id="PS50194">
    <property type="entry name" value="FILAMIN_REPEAT"/>
    <property type="match status" value="1"/>
</dbReference>
<comment type="caution">
    <text evidence="2">The sequence shown here is derived from an EMBL/GenBank/DDBJ whole genome shotgun (WGS) entry which is preliminary data.</text>
</comment>
<dbReference type="InterPro" id="IPR054090">
    <property type="entry name" value="Cep192_Spd-2-like_dom"/>
</dbReference>
<evidence type="ECO:0000259" key="1">
    <source>
        <dbReference type="PROSITE" id="PS50853"/>
    </source>
</evidence>
<feature type="domain" description="Fibronectin type-III" evidence="1">
    <location>
        <begin position="550"/>
        <end position="643"/>
    </location>
</feature>
<dbReference type="SUPFAM" id="SSF49265">
    <property type="entry name" value="Fibronectin type III"/>
    <property type="match status" value="1"/>
</dbReference>
<dbReference type="EMBL" id="RSDW01000001">
    <property type="protein sequence ID" value="RSL17368.1"/>
    <property type="molecule type" value="Genomic_DNA"/>
</dbReference>
<dbReference type="Proteomes" id="UP000269669">
    <property type="component" value="Unassembled WGS sequence"/>
</dbReference>
<dbReference type="PROSITE" id="PS50853">
    <property type="entry name" value="FN3"/>
    <property type="match status" value="1"/>
</dbReference>
<name>A0A3R9PT62_9BACT</name>
<organism evidence="2 3">
    <name type="scientific">Edaphobacter aggregans</name>
    <dbReference type="NCBI Taxonomy" id="570835"/>
    <lineage>
        <taxon>Bacteria</taxon>
        <taxon>Pseudomonadati</taxon>
        <taxon>Acidobacteriota</taxon>
        <taxon>Terriglobia</taxon>
        <taxon>Terriglobales</taxon>
        <taxon>Acidobacteriaceae</taxon>
        <taxon>Edaphobacter</taxon>
    </lineage>
</organism>
<dbReference type="Gene3D" id="2.60.40.10">
    <property type="entry name" value="Immunoglobulins"/>
    <property type="match status" value="6"/>
</dbReference>
<dbReference type="CDD" id="cd00063">
    <property type="entry name" value="FN3"/>
    <property type="match status" value="1"/>
</dbReference>
<reference evidence="2 3" key="1">
    <citation type="submission" date="2018-12" db="EMBL/GenBank/DDBJ databases">
        <title>Sequencing of bacterial isolates from soil warming experiment in Harvard Forest, Massachusetts, USA.</title>
        <authorList>
            <person name="Deangelis K."/>
        </authorList>
    </citation>
    <scope>NUCLEOTIDE SEQUENCE [LARGE SCALE GENOMIC DNA]</scope>
    <source>
        <strain evidence="2 3">EB153</strain>
    </source>
</reference>
<accession>A0A3R9PT62</accession>
<sequence length="643" mass="62347">MACFLVLAISGCGSGVNGNLSVSTPSLSFGNVTVNSATTQVLILTSTGTSPVTVTAASVTGAGFSILGGSFPLMLNPAQTVTLQIQFQPTSAGAAAGQLTINTNSTDGGGTAVVALSGMGMAATSAPPAAPQLAVSTSNLSFGNVAVNSSMTQPVTLTSTGTSAVTVNSASITGAGFSIVGGSFPVTLNPTQSVTLQVQFLPSSGGAAGGQLTISSNSAISGAIIVALSGMGAAATGSAPPTDPQLTVSASNLSFGSVTVSTSTTQSVTLASTGTSPVTVNSASITGAGFSIVGGSFPLTLNPTQTVTLQVQFQPASAGAVAGQLAISSNSVSGGAIAVALTGTGVTVADPQLTVSIAGLSFGNVTVNSSMMQSVTLKSTGTSPVTVNSVSIGGAGFTILAGSFPVALNPGQSVTLQVQFLPASAGAAAGQLTINSNSTSGNAAIVTLNGTGVTANPQLTVSVASLEFGSVTLNTSTTQSVTLTSTGTSAVTVNSLSISGGGFSILGGSFPLTLNPNQTATLQIQFLPTSAGAVAGQLTINSNSVGGSVATVALSGTGAASAHSVDLSWDAPSSSPDPVVGYNIYRSTSSSGPFQLINSSPDAQTTYVDSTVISGSTYSYYVESVDASGVESTQSNEISVKIP</sequence>
<dbReference type="AlphaFoldDB" id="A0A3R9PT62"/>
<protein>
    <submittedName>
        <fullName evidence="2">ASPM-SPD-2-Hydin domain-containing protein</fullName>
    </submittedName>
</protein>
<keyword evidence="3" id="KW-1185">Reference proteome</keyword>